<accession>A0A2U8I7J8</accession>
<dbReference type="KEGG" id="fsm:CCS41_12250"/>
<name>A0A2U8I7J8_9GAMM</name>
<protein>
    <submittedName>
        <fullName evidence="1">AsmA family protein</fullName>
    </submittedName>
</protein>
<proteinExistence type="predicted"/>
<organism evidence="1 2">
    <name type="scientific">Candidatus Fukatsuia symbiotica</name>
    <dbReference type="NCBI Taxonomy" id="1878942"/>
    <lineage>
        <taxon>Bacteria</taxon>
        <taxon>Pseudomonadati</taxon>
        <taxon>Pseudomonadota</taxon>
        <taxon>Gammaproteobacteria</taxon>
        <taxon>Enterobacterales</taxon>
        <taxon>Yersiniaceae</taxon>
        <taxon>Candidatus Fukatsuia</taxon>
    </lineage>
</organism>
<keyword evidence="2" id="KW-1185">Reference proteome</keyword>
<dbReference type="STRING" id="1878942.GCA_900128755_00160"/>
<dbReference type="Proteomes" id="UP000261875">
    <property type="component" value="Chromosome"/>
</dbReference>
<reference evidence="1 2" key="1">
    <citation type="submission" date="2017-05" db="EMBL/GenBank/DDBJ databases">
        <title>Genome sequence of Candidatus Fukatsuia symbiotica and Candidatus Hamiltonella defensa from Acyrthosiphon pisum strain 5D.</title>
        <authorList>
            <person name="Patel V.A."/>
            <person name="Chevignon G."/>
            <person name="Russell J.A."/>
            <person name="Oliver K.M."/>
        </authorList>
    </citation>
    <scope>NUCLEOTIDE SEQUENCE [LARGE SCALE GENOMIC DNA]</scope>
    <source>
        <strain evidence="1 2">5D</strain>
    </source>
</reference>
<dbReference type="PROSITE" id="PS51257">
    <property type="entry name" value="PROKAR_LIPOPROTEIN"/>
    <property type="match status" value="1"/>
</dbReference>
<dbReference type="RefSeq" id="WP_072550525.1">
    <property type="nucleotide sequence ID" value="NZ_CP021659.1"/>
</dbReference>
<gene>
    <name evidence="1" type="ORF">CCS41_12250</name>
</gene>
<dbReference type="EMBL" id="CP021659">
    <property type="protein sequence ID" value="AWK15069.1"/>
    <property type="molecule type" value="Genomic_DNA"/>
</dbReference>
<sequence length="562" mass="63159">MKLIGKVLLTLLLLLIFSMVSCYFLLQTSWAAGWIGRWISDNSSYRLSLKKIEHAWARPWQLSFNDVALTTRDKKTVLNAQHIVIDLKWRQFIHLRHFSIGQLNRVLLKNGTLTFDNALPVLPFQADSLQLNNMTLITHVGQWQIAGQQVNAGFKPWQPQIGHPLGENSQFQLSANSLNINGIPAERIFVQGEIQNKVLTLSNFGASVAKGEMTGSASRSDDGSWKINQLQLSNIGLQTTQTVDDVWQKLIQLPLLTITHFDLINARLEGHNWALSDLDLTLKNIKLNQGNWQSDNGELTLNAADIIRGDMHLVDPVMTLALSTNKVTINQFSTRWQDGLITGQGSWQRNNHRLQLDDLTIASLVYNLPTDWQQRWQQTLPHWLSEIYISKLMVNRNLLMDTSPDFPFQITSLDGFGTNLLLAQNHQWGIWAGKLKLNASDATFNETDMRHLALEFTANNQHIDLHDLSAFTKDGLLEATANIGQTPDRLFSLELTGRSVELNILQNWGWPTLAQQGIGELKLKLNGSLAAGVPLKSVVQGSLQVEDRQGKHSYQLTPQSGG</sequence>
<evidence type="ECO:0000313" key="1">
    <source>
        <dbReference type="EMBL" id="AWK15069.1"/>
    </source>
</evidence>
<dbReference type="OrthoDB" id="7053268at2"/>
<dbReference type="AlphaFoldDB" id="A0A2U8I7J8"/>
<evidence type="ECO:0000313" key="2">
    <source>
        <dbReference type="Proteomes" id="UP000261875"/>
    </source>
</evidence>